<comment type="caution">
    <text evidence="2">The sequence shown here is derived from an EMBL/GenBank/DDBJ whole genome shotgun (WGS) entry which is preliminary data.</text>
</comment>
<feature type="region of interest" description="Disordered" evidence="1">
    <location>
        <begin position="1"/>
        <end position="71"/>
    </location>
</feature>
<keyword evidence="3" id="KW-1185">Reference proteome</keyword>
<evidence type="ECO:0000313" key="2">
    <source>
        <dbReference type="EMBL" id="KAG2495231.1"/>
    </source>
</evidence>
<feature type="region of interest" description="Disordered" evidence="1">
    <location>
        <begin position="133"/>
        <end position="167"/>
    </location>
</feature>
<feature type="compositionally biased region" description="Low complexity" evidence="1">
    <location>
        <begin position="1"/>
        <end position="30"/>
    </location>
</feature>
<reference evidence="2" key="1">
    <citation type="journal article" date="2020" name="bioRxiv">
        <title>Comparative genomics of Chlamydomonas.</title>
        <authorList>
            <person name="Craig R.J."/>
            <person name="Hasan A.R."/>
            <person name="Ness R.W."/>
            <person name="Keightley P.D."/>
        </authorList>
    </citation>
    <scope>NUCLEOTIDE SEQUENCE</scope>
    <source>
        <strain evidence="2">CCAP 11/70</strain>
    </source>
</reference>
<dbReference type="EMBL" id="JAEHOE010000025">
    <property type="protein sequence ID" value="KAG2495231.1"/>
    <property type="molecule type" value="Genomic_DNA"/>
</dbReference>
<evidence type="ECO:0000313" key="3">
    <source>
        <dbReference type="Proteomes" id="UP000612055"/>
    </source>
</evidence>
<dbReference type="Proteomes" id="UP000612055">
    <property type="component" value="Unassembled WGS sequence"/>
</dbReference>
<evidence type="ECO:0000256" key="1">
    <source>
        <dbReference type="SAM" id="MobiDB-lite"/>
    </source>
</evidence>
<accession>A0A835Y6U5</accession>
<dbReference type="AlphaFoldDB" id="A0A835Y6U5"/>
<gene>
    <name evidence="2" type="ORF">HYH03_006505</name>
</gene>
<proteinExistence type="predicted"/>
<feature type="compositionally biased region" description="Gly residues" evidence="1">
    <location>
        <begin position="149"/>
        <end position="165"/>
    </location>
</feature>
<sequence>MSCRAAAQAVTAPAANAGPVPSTRSSRPPRGIVGVDRSPPNTASCSSCSSSTSDRSSGSSTSGSGSSTGGGYALGADEARWLRQTLDDLTRSAAEQAVAKRAKAADALEAAACAAVAAAAVLDTERSAAAAAAAAESGRDAPWLRGQRGSSGRGSGSGAGVGGARPGPPAPAWAAVCEVLRWAVPARAKREHSDDVRDWHTDLRAEDWRRLPDSERSFLASLDPAAAASRALALSELLPGRPLAGLLLERPALLLGAEPGEVLQRLIASSALLALSPAEALELGAGCGEVLLGPGGARARLAALVGQLEAAFARELPAASRPAELARAVVGSNLEGWLDAWQRLAPPPDLAWRLALVRELGAQHPHVAALARGGFEPKEAAGMMGAWLLGPLDSLLAMKYSCLANQLPALYDYSSYSLSDWIRDERARRKLVEAAGEGA</sequence>
<organism evidence="2 3">
    <name type="scientific">Edaphochlamys debaryana</name>
    <dbReference type="NCBI Taxonomy" id="47281"/>
    <lineage>
        <taxon>Eukaryota</taxon>
        <taxon>Viridiplantae</taxon>
        <taxon>Chlorophyta</taxon>
        <taxon>core chlorophytes</taxon>
        <taxon>Chlorophyceae</taxon>
        <taxon>CS clade</taxon>
        <taxon>Chlamydomonadales</taxon>
        <taxon>Chlamydomonadales incertae sedis</taxon>
        <taxon>Edaphochlamys</taxon>
    </lineage>
</organism>
<protein>
    <submittedName>
        <fullName evidence="2">Uncharacterized protein</fullName>
    </submittedName>
</protein>
<name>A0A835Y6U5_9CHLO</name>
<feature type="compositionally biased region" description="Low complexity" evidence="1">
    <location>
        <begin position="44"/>
        <end position="65"/>
    </location>
</feature>